<keyword evidence="5" id="KW-0631">Potassium channel</keyword>
<dbReference type="PROSITE" id="PS00018">
    <property type="entry name" value="EF_HAND_1"/>
    <property type="match status" value="2"/>
</dbReference>
<dbReference type="Pfam" id="PF13202">
    <property type="entry name" value="EF-hand_5"/>
    <property type="match status" value="1"/>
</dbReference>
<keyword evidence="9 14" id="KW-1133">Transmembrane helix</keyword>
<organism evidence="16 17">
    <name type="scientific">Symbiodinium natans</name>
    <dbReference type="NCBI Taxonomy" id="878477"/>
    <lineage>
        <taxon>Eukaryota</taxon>
        <taxon>Sar</taxon>
        <taxon>Alveolata</taxon>
        <taxon>Dinophyceae</taxon>
        <taxon>Suessiales</taxon>
        <taxon>Symbiodiniaceae</taxon>
        <taxon>Symbiodinium</taxon>
    </lineage>
</organism>
<dbReference type="GO" id="GO:0005249">
    <property type="term" value="F:voltage-gated potassium channel activity"/>
    <property type="evidence" value="ECO:0007669"/>
    <property type="project" value="InterPro"/>
</dbReference>
<evidence type="ECO:0000256" key="4">
    <source>
        <dbReference type="ARBA" id="ARBA00022692"/>
    </source>
</evidence>
<dbReference type="InterPro" id="IPR027359">
    <property type="entry name" value="Volt_channel_dom_sf"/>
</dbReference>
<keyword evidence="3" id="KW-0633">Potassium transport</keyword>
<evidence type="ECO:0000256" key="8">
    <source>
        <dbReference type="ARBA" id="ARBA00022958"/>
    </source>
</evidence>
<gene>
    <name evidence="16" type="primary">KCND2</name>
    <name evidence="16" type="ORF">SNAT2548_LOCUS11342</name>
</gene>
<dbReference type="InterPro" id="IPR011992">
    <property type="entry name" value="EF-hand-dom_pair"/>
</dbReference>
<feature type="compositionally biased region" description="Low complexity" evidence="13">
    <location>
        <begin position="82"/>
        <end position="92"/>
    </location>
</feature>
<dbReference type="AlphaFoldDB" id="A0A812LEZ7"/>
<evidence type="ECO:0000256" key="5">
    <source>
        <dbReference type="ARBA" id="ARBA00022826"/>
    </source>
</evidence>
<dbReference type="Proteomes" id="UP000604046">
    <property type="component" value="Unassembled WGS sequence"/>
</dbReference>
<keyword evidence="12" id="KW-0407">Ion channel</keyword>
<feature type="compositionally biased region" description="Polar residues" evidence="13">
    <location>
        <begin position="93"/>
        <end position="103"/>
    </location>
</feature>
<dbReference type="EMBL" id="CAJNDS010001003">
    <property type="protein sequence ID" value="CAE7243805.1"/>
    <property type="molecule type" value="Genomic_DNA"/>
</dbReference>
<dbReference type="GO" id="GO:0008076">
    <property type="term" value="C:voltage-gated potassium channel complex"/>
    <property type="evidence" value="ECO:0007669"/>
    <property type="project" value="InterPro"/>
</dbReference>
<evidence type="ECO:0000256" key="3">
    <source>
        <dbReference type="ARBA" id="ARBA00022538"/>
    </source>
</evidence>
<protein>
    <submittedName>
        <fullName evidence="16">KCND2 protein</fullName>
    </submittedName>
</protein>
<keyword evidence="2" id="KW-0813">Transport</keyword>
<evidence type="ECO:0000256" key="6">
    <source>
        <dbReference type="ARBA" id="ARBA00022837"/>
    </source>
</evidence>
<sequence length="566" mass="62226">MPLLRQMSNPIDLPGTVKSSNTDEGLDGLVGIHQRLDRLSDQIDLCLSEMMNAMSPKQSSGANANAANTPRHLQAPIPTSPAPRSSIASRASVGSQSVASSFQEEPRIRRVGRSSILSAVTLSTSGTGLSTETTLSGMGRRELLPFNEFGHAEVLTRAQLRRRLGNYRQGRAARAARAQAEFLEDPADARLSAAKQWLLERRRCDAVWLALDEPQSSRAAWWIALTLRFLVVMSLVLNILEVGDEYPLIHGAAASVLEIGIDSAFFIEFLCRLFSAPSKRTYVLDFYNWADMVSASGLILRATAGFVIAPSSTATESVIQSLLLYVLPIVRLLKLLRYISSFRLLIDAVTNSLEALPVLVYTMVLIVMASASGLYLAESRSNIPTLVHAVWLALVTMTTVGYGDFVPKSVVGYVIASILTVVSVLFIAMPVGLVGYEFTVCWQNRAKVLLLARARKRFAQWGYQSRDVQLLFEYADSDRDGSLNLVEFCELLQEMTLGLSSDSIIELFQMFDDNGDGFIDHSEFVRVLFPLRREEEDGACSDSEAESSVRPSVVANLPAVQESEED</sequence>
<dbReference type="PRINTS" id="PR00169">
    <property type="entry name" value="KCHANNEL"/>
</dbReference>
<evidence type="ECO:0000256" key="2">
    <source>
        <dbReference type="ARBA" id="ARBA00022448"/>
    </source>
</evidence>
<evidence type="ECO:0000256" key="9">
    <source>
        <dbReference type="ARBA" id="ARBA00022989"/>
    </source>
</evidence>
<keyword evidence="11 14" id="KW-0472">Membrane</keyword>
<keyword evidence="8" id="KW-0630">Potassium</keyword>
<dbReference type="GO" id="GO:0001508">
    <property type="term" value="P:action potential"/>
    <property type="evidence" value="ECO:0007669"/>
    <property type="project" value="TreeGrafter"/>
</dbReference>
<dbReference type="GO" id="GO:0005509">
    <property type="term" value="F:calcium ion binding"/>
    <property type="evidence" value="ECO:0007669"/>
    <property type="project" value="InterPro"/>
</dbReference>
<dbReference type="Gene3D" id="1.10.238.10">
    <property type="entry name" value="EF-hand"/>
    <property type="match status" value="1"/>
</dbReference>
<evidence type="ECO:0000256" key="12">
    <source>
        <dbReference type="ARBA" id="ARBA00023303"/>
    </source>
</evidence>
<keyword evidence="7" id="KW-0851">Voltage-gated channel</keyword>
<keyword evidence="4 14" id="KW-0812">Transmembrane</keyword>
<evidence type="ECO:0000256" key="7">
    <source>
        <dbReference type="ARBA" id="ARBA00022882"/>
    </source>
</evidence>
<evidence type="ECO:0000256" key="13">
    <source>
        <dbReference type="SAM" id="MobiDB-lite"/>
    </source>
</evidence>
<evidence type="ECO:0000256" key="10">
    <source>
        <dbReference type="ARBA" id="ARBA00023065"/>
    </source>
</evidence>
<dbReference type="InterPro" id="IPR005821">
    <property type="entry name" value="Ion_trans_dom"/>
</dbReference>
<dbReference type="InterPro" id="IPR002048">
    <property type="entry name" value="EF_hand_dom"/>
</dbReference>
<feature type="domain" description="EF-hand" evidence="15">
    <location>
        <begin position="463"/>
        <end position="498"/>
    </location>
</feature>
<feature type="transmembrane region" description="Helical" evidence="14">
    <location>
        <begin position="410"/>
        <end position="436"/>
    </location>
</feature>
<proteinExistence type="predicted"/>
<name>A0A812LEZ7_9DINO</name>
<evidence type="ECO:0000256" key="11">
    <source>
        <dbReference type="ARBA" id="ARBA00023136"/>
    </source>
</evidence>
<reference evidence="16" key="1">
    <citation type="submission" date="2021-02" db="EMBL/GenBank/DDBJ databases">
        <authorList>
            <person name="Dougan E. K."/>
            <person name="Rhodes N."/>
            <person name="Thang M."/>
            <person name="Chan C."/>
        </authorList>
    </citation>
    <scope>NUCLEOTIDE SEQUENCE</scope>
</reference>
<feature type="region of interest" description="Disordered" evidence="13">
    <location>
        <begin position="55"/>
        <end position="105"/>
    </location>
</feature>
<comment type="subcellular location">
    <subcellularLocation>
        <location evidence="1">Membrane</location>
        <topology evidence="1">Multi-pass membrane protein</topology>
    </subcellularLocation>
</comment>
<keyword evidence="10" id="KW-0406">Ion transport</keyword>
<keyword evidence="17" id="KW-1185">Reference proteome</keyword>
<feature type="region of interest" description="Disordered" evidence="13">
    <location>
        <begin position="1"/>
        <end position="22"/>
    </location>
</feature>
<dbReference type="Pfam" id="PF13833">
    <property type="entry name" value="EF-hand_8"/>
    <property type="match status" value="1"/>
</dbReference>
<evidence type="ECO:0000256" key="14">
    <source>
        <dbReference type="SAM" id="Phobius"/>
    </source>
</evidence>
<keyword evidence="6" id="KW-0106">Calcium</keyword>
<dbReference type="OrthoDB" id="433309at2759"/>
<dbReference type="SUPFAM" id="SSF47473">
    <property type="entry name" value="EF-hand"/>
    <property type="match status" value="1"/>
</dbReference>
<comment type="caution">
    <text evidence="16">The sequence shown here is derived from an EMBL/GenBank/DDBJ whole genome shotgun (WGS) entry which is preliminary data.</text>
</comment>
<dbReference type="PANTHER" id="PTHR11537:SF254">
    <property type="entry name" value="POTASSIUM VOLTAGE-GATED CHANNEL PROTEIN SHAB"/>
    <property type="match status" value="1"/>
</dbReference>
<feature type="domain" description="EF-hand" evidence="15">
    <location>
        <begin position="499"/>
        <end position="534"/>
    </location>
</feature>
<dbReference type="PANTHER" id="PTHR11537">
    <property type="entry name" value="VOLTAGE-GATED POTASSIUM CHANNEL"/>
    <property type="match status" value="1"/>
</dbReference>
<dbReference type="SMART" id="SM00054">
    <property type="entry name" value="EFh"/>
    <property type="match status" value="2"/>
</dbReference>
<evidence type="ECO:0000313" key="16">
    <source>
        <dbReference type="EMBL" id="CAE7243805.1"/>
    </source>
</evidence>
<feature type="transmembrane region" description="Helical" evidence="14">
    <location>
        <begin position="383"/>
        <end position="403"/>
    </location>
</feature>
<dbReference type="PROSITE" id="PS50222">
    <property type="entry name" value="EF_HAND_2"/>
    <property type="match status" value="2"/>
</dbReference>
<dbReference type="InterPro" id="IPR018247">
    <property type="entry name" value="EF_Hand_1_Ca_BS"/>
</dbReference>
<dbReference type="InterPro" id="IPR028325">
    <property type="entry name" value="VG_K_chnl"/>
</dbReference>
<dbReference type="Gene3D" id="1.10.287.70">
    <property type="match status" value="1"/>
</dbReference>
<evidence type="ECO:0000259" key="15">
    <source>
        <dbReference type="PROSITE" id="PS50222"/>
    </source>
</evidence>
<feature type="transmembrane region" description="Helical" evidence="14">
    <location>
        <begin position="358"/>
        <end position="377"/>
    </location>
</feature>
<dbReference type="SUPFAM" id="SSF81324">
    <property type="entry name" value="Voltage-gated potassium channels"/>
    <property type="match status" value="1"/>
</dbReference>
<evidence type="ECO:0000256" key="1">
    <source>
        <dbReference type="ARBA" id="ARBA00004141"/>
    </source>
</evidence>
<dbReference type="Pfam" id="PF00520">
    <property type="entry name" value="Ion_trans"/>
    <property type="match status" value="1"/>
</dbReference>
<dbReference type="Gene3D" id="1.20.120.350">
    <property type="entry name" value="Voltage-gated potassium channels. Chain C"/>
    <property type="match status" value="1"/>
</dbReference>
<evidence type="ECO:0000313" key="17">
    <source>
        <dbReference type="Proteomes" id="UP000604046"/>
    </source>
</evidence>
<accession>A0A812LEZ7</accession>
<feature type="compositionally biased region" description="Polar residues" evidence="13">
    <location>
        <begin position="55"/>
        <end position="68"/>
    </location>
</feature>
<feature type="region of interest" description="Disordered" evidence="13">
    <location>
        <begin position="538"/>
        <end position="566"/>
    </location>
</feature>